<dbReference type="OrthoDB" id="9808398at2"/>
<sequence>MELFTTKDNTAINYETKGSGQPLVMIHSAFENYSIFDQIADKLAHSYQIVLIDLRGHGFSDKPMEINFETYASDIKELLDYLYIRHAFFIGQELGASIAVDLAVKHSGYTDALVLINPTTVQKELPSERLFKKYADKIRTWEDDEQEKFLDKHTYASMKKIKKFSKNVSDTTGLMTEYEKRAVTKSFTRDDIAMELNEVKAPALIIAGKYDERSTSEDIETFLHDIPDAQLETFKHSGLYPMVEEKREFLEVVTAFFNVQSVLDDEQKRLQTSHKA</sequence>
<evidence type="ECO:0000313" key="3">
    <source>
        <dbReference type="Proteomes" id="UP000321736"/>
    </source>
</evidence>
<dbReference type="Pfam" id="PF00561">
    <property type="entry name" value="Abhydrolase_1"/>
    <property type="match status" value="1"/>
</dbReference>
<dbReference type="GO" id="GO:0016020">
    <property type="term" value="C:membrane"/>
    <property type="evidence" value="ECO:0007669"/>
    <property type="project" value="TreeGrafter"/>
</dbReference>
<proteinExistence type="predicted"/>
<dbReference type="InterPro" id="IPR000073">
    <property type="entry name" value="AB_hydrolase_1"/>
</dbReference>
<keyword evidence="3" id="KW-1185">Reference proteome</keyword>
<dbReference type="Proteomes" id="UP000321736">
    <property type="component" value="Unassembled WGS sequence"/>
</dbReference>
<dbReference type="PANTHER" id="PTHR43798">
    <property type="entry name" value="MONOACYLGLYCEROL LIPASE"/>
    <property type="match status" value="1"/>
</dbReference>
<organism evidence="2 3">
    <name type="scientific">Staphylococcus piscifermentans</name>
    <dbReference type="NCBI Taxonomy" id="70258"/>
    <lineage>
        <taxon>Bacteria</taxon>
        <taxon>Bacillati</taxon>
        <taxon>Bacillota</taxon>
        <taxon>Bacilli</taxon>
        <taxon>Bacillales</taxon>
        <taxon>Staphylococcaceae</taxon>
        <taxon>Staphylococcus</taxon>
    </lineage>
</organism>
<reference evidence="2 3" key="1">
    <citation type="submission" date="2019-07" db="EMBL/GenBank/DDBJ databases">
        <title>Whole genome shotgun sequence of Staphylococcus piscifermentans NBRC 109625.</title>
        <authorList>
            <person name="Hosoyama A."/>
            <person name="Uohara A."/>
            <person name="Ohji S."/>
            <person name="Ichikawa N."/>
        </authorList>
    </citation>
    <scope>NUCLEOTIDE SEQUENCE [LARGE SCALE GENOMIC DNA]</scope>
    <source>
        <strain evidence="2 3">NBRC 109625</strain>
    </source>
</reference>
<evidence type="ECO:0000256" key="1">
    <source>
        <dbReference type="ARBA" id="ARBA00022801"/>
    </source>
</evidence>
<dbReference type="SUPFAM" id="SSF53474">
    <property type="entry name" value="alpha/beta-Hydrolases"/>
    <property type="match status" value="1"/>
</dbReference>
<dbReference type="PANTHER" id="PTHR43798:SF31">
    <property type="entry name" value="AB HYDROLASE SUPERFAMILY PROTEIN YCLE"/>
    <property type="match status" value="1"/>
</dbReference>
<dbReference type="GO" id="GO:0016787">
    <property type="term" value="F:hydrolase activity"/>
    <property type="evidence" value="ECO:0007669"/>
    <property type="project" value="UniProtKB-KW"/>
</dbReference>
<dbReference type="Gene3D" id="3.40.50.1820">
    <property type="entry name" value="alpha/beta hydrolase"/>
    <property type="match status" value="1"/>
</dbReference>
<protein>
    <submittedName>
        <fullName evidence="2">Alpha/beta hydrolase</fullName>
    </submittedName>
</protein>
<keyword evidence="1 2" id="KW-0378">Hydrolase</keyword>
<dbReference type="RefSeq" id="WP_095106751.1">
    <property type="nucleotide sequence ID" value="NZ_BKAR01000034.1"/>
</dbReference>
<dbReference type="PRINTS" id="PR00111">
    <property type="entry name" value="ABHYDROLASE"/>
</dbReference>
<comment type="caution">
    <text evidence="2">The sequence shown here is derived from an EMBL/GenBank/DDBJ whole genome shotgun (WGS) entry which is preliminary data.</text>
</comment>
<dbReference type="EMBL" id="BKAR01000034">
    <property type="protein sequence ID" value="GEP85570.1"/>
    <property type="molecule type" value="Genomic_DNA"/>
</dbReference>
<dbReference type="InterPro" id="IPR029058">
    <property type="entry name" value="AB_hydrolase_fold"/>
</dbReference>
<accession>A0A239UEZ2</accession>
<evidence type="ECO:0000313" key="2">
    <source>
        <dbReference type="EMBL" id="GEP85570.1"/>
    </source>
</evidence>
<gene>
    <name evidence="2" type="ORF">SPI02_21550</name>
</gene>
<dbReference type="AlphaFoldDB" id="A0A239UEZ2"/>
<name>A0A239UEZ2_9STAP</name>
<dbReference type="InterPro" id="IPR050266">
    <property type="entry name" value="AB_hydrolase_sf"/>
</dbReference>